<evidence type="ECO:0000256" key="6">
    <source>
        <dbReference type="SAM" id="Phobius"/>
    </source>
</evidence>
<evidence type="ECO:0000256" key="3">
    <source>
        <dbReference type="ARBA" id="ARBA00022692"/>
    </source>
</evidence>
<dbReference type="RefSeq" id="XP_018390602.1">
    <property type="nucleotide sequence ID" value="XM_018523305.1"/>
</dbReference>
<dbReference type="Gene3D" id="6.10.110.10">
    <property type="match status" value="1"/>
</dbReference>
<organism evidence="7 8">
    <name type="scientific">Alternaria alternata</name>
    <name type="common">Alternaria rot fungus</name>
    <name type="synonym">Torula alternata</name>
    <dbReference type="NCBI Taxonomy" id="5599"/>
    <lineage>
        <taxon>Eukaryota</taxon>
        <taxon>Fungi</taxon>
        <taxon>Dikarya</taxon>
        <taxon>Ascomycota</taxon>
        <taxon>Pezizomycotina</taxon>
        <taxon>Dothideomycetes</taxon>
        <taxon>Pleosporomycetidae</taxon>
        <taxon>Pleosporales</taxon>
        <taxon>Pleosporineae</taxon>
        <taxon>Pleosporaceae</taxon>
        <taxon>Alternaria</taxon>
        <taxon>Alternaria sect. Alternaria</taxon>
        <taxon>Alternaria alternata complex</taxon>
    </lineage>
</organism>
<keyword evidence="8" id="KW-1185">Reference proteome</keyword>
<gene>
    <name evidence="7" type="ORF">CC77DRAFT_1004835</name>
</gene>
<feature type="transmembrane region" description="Helical" evidence="6">
    <location>
        <begin position="173"/>
        <end position="197"/>
    </location>
</feature>
<evidence type="ECO:0000313" key="8">
    <source>
        <dbReference type="Proteomes" id="UP000077248"/>
    </source>
</evidence>
<evidence type="ECO:0000256" key="5">
    <source>
        <dbReference type="ARBA" id="ARBA00023136"/>
    </source>
</evidence>
<comment type="subcellular location">
    <subcellularLocation>
        <location evidence="1">Membrane</location>
        <topology evidence="1">Multi-pass membrane protein</topology>
    </subcellularLocation>
</comment>
<dbReference type="InterPro" id="IPR009311">
    <property type="entry name" value="IFI6/IFI27-like"/>
</dbReference>
<reference evidence="7 8" key="1">
    <citation type="submission" date="2016-05" db="EMBL/GenBank/DDBJ databases">
        <title>Comparative analysis of secretome profiles of manganese(II)-oxidizing ascomycete fungi.</title>
        <authorList>
            <consortium name="DOE Joint Genome Institute"/>
            <person name="Zeiner C.A."/>
            <person name="Purvine S.O."/>
            <person name="Zink E.M."/>
            <person name="Wu S."/>
            <person name="Pasa-Tolic L."/>
            <person name="Chaput D.L."/>
            <person name="Haridas S."/>
            <person name="Grigoriev I.V."/>
            <person name="Santelli C.M."/>
            <person name="Hansel C.M."/>
        </authorList>
    </citation>
    <scope>NUCLEOTIDE SEQUENCE [LARGE SCALE GENOMIC DNA]</scope>
    <source>
        <strain evidence="7 8">SRC1lrK2f</strain>
    </source>
</reference>
<evidence type="ECO:0000256" key="4">
    <source>
        <dbReference type="ARBA" id="ARBA00022989"/>
    </source>
</evidence>
<dbReference type="AlphaFoldDB" id="A0A177E188"/>
<proteinExistence type="inferred from homology"/>
<sequence length="278" mass="29503">MGFLDDARSVAEKFGREATQHVGFAAGETWKYGSFLGQEVAERAAPVAADARKTLETLSKEVSRRAAPVANSASKQATSFVQSTFNNANQRLSQLIDEKPHEDFDWKFIEDFGEDMAKRLGSTADDFWQKMTSGDLLKDIGQITLPEIEFTREDLSGFSERLKEWILSNPKQFTTLVACIASGPTIAVVTPAMLGLVGFTPLGIAGGSLAAGFQAAVGSIAAGSAFAILTSAGMGGYGLGVVQAISISSILTGTCGTAAVAFLKAIKEDEQCKKEKTE</sequence>
<dbReference type="GO" id="GO:0016020">
    <property type="term" value="C:membrane"/>
    <property type="evidence" value="ECO:0007669"/>
    <property type="project" value="UniProtKB-SubCell"/>
</dbReference>
<dbReference type="EMBL" id="KV441470">
    <property type="protein sequence ID" value="OAG25181.1"/>
    <property type="molecule type" value="Genomic_DNA"/>
</dbReference>
<dbReference type="PANTHER" id="PTHR16932:SF18">
    <property type="entry name" value="INTERFERON, ALPHA-INDUCIBLE PROTEIN 27-LIKE 2"/>
    <property type="match status" value="1"/>
</dbReference>
<keyword evidence="4 6" id="KW-1133">Transmembrane helix</keyword>
<dbReference type="KEGG" id="aalt:CC77DRAFT_1004835"/>
<dbReference type="VEuPathDB" id="FungiDB:CC77DRAFT_1004835"/>
<accession>A0A177E188</accession>
<evidence type="ECO:0000256" key="2">
    <source>
        <dbReference type="ARBA" id="ARBA00007262"/>
    </source>
</evidence>
<feature type="transmembrane region" description="Helical" evidence="6">
    <location>
        <begin position="241"/>
        <end position="266"/>
    </location>
</feature>
<keyword evidence="5 6" id="KW-0472">Membrane</keyword>
<comment type="similarity">
    <text evidence="2">Belongs to the IFI6/IFI27 family.</text>
</comment>
<feature type="transmembrane region" description="Helical" evidence="6">
    <location>
        <begin position="209"/>
        <end position="229"/>
    </location>
</feature>
<dbReference type="PANTHER" id="PTHR16932">
    <property type="entry name" value="INTERFERON ALPHA-INDUCIBLE PROTEIN 27"/>
    <property type="match status" value="1"/>
</dbReference>
<dbReference type="Pfam" id="PF06140">
    <property type="entry name" value="Ifi-6-16"/>
    <property type="match status" value="1"/>
</dbReference>
<name>A0A177E188_ALTAL</name>
<dbReference type="GeneID" id="29108899"/>
<protein>
    <submittedName>
        <fullName evidence="7">Uncharacterized protein</fullName>
    </submittedName>
</protein>
<dbReference type="Proteomes" id="UP000077248">
    <property type="component" value="Unassembled WGS sequence"/>
</dbReference>
<evidence type="ECO:0000313" key="7">
    <source>
        <dbReference type="EMBL" id="OAG25181.1"/>
    </source>
</evidence>
<evidence type="ECO:0000256" key="1">
    <source>
        <dbReference type="ARBA" id="ARBA00004141"/>
    </source>
</evidence>
<dbReference type="InterPro" id="IPR038213">
    <property type="entry name" value="IFI6/IFI27-like_sf"/>
</dbReference>
<keyword evidence="3 6" id="KW-0812">Transmembrane</keyword>